<dbReference type="CDD" id="cd07940">
    <property type="entry name" value="DRE_TIM_IPMS"/>
    <property type="match status" value="1"/>
</dbReference>
<evidence type="ECO:0000256" key="9">
    <source>
        <dbReference type="RuleBase" id="RU003523"/>
    </source>
</evidence>
<evidence type="ECO:0000313" key="12">
    <source>
        <dbReference type="Proteomes" id="UP001139450"/>
    </source>
</evidence>
<comment type="pathway">
    <text evidence="1">Amino-acid biosynthesis; L-leucine biosynthesis; L-leucine from 3-methyl-2-oxobutanoate: step 1/4.</text>
</comment>
<dbReference type="SUPFAM" id="SSF51569">
    <property type="entry name" value="Aldolase"/>
    <property type="match status" value="1"/>
</dbReference>
<reference evidence="11" key="1">
    <citation type="submission" date="2022-04" db="EMBL/GenBank/DDBJ databases">
        <title>Mucilaginibacter sp. RS28 isolated from freshwater.</title>
        <authorList>
            <person name="Ko S.-R."/>
        </authorList>
    </citation>
    <scope>NUCLEOTIDE SEQUENCE</scope>
    <source>
        <strain evidence="11">RS28</strain>
    </source>
</reference>
<dbReference type="Gene3D" id="3.20.20.70">
    <property type="entry name" value="Aldolase class I"/>
    <property type="match status" value="1"/>
</dbReference>
<dbReference type="Pfam" id="PF22617">
    <property type="entry name" value="HCS_D2"/>
    <property type="match status" value="1"/>
</dbReference>
<comment type="caution">
    <text evidence="11">The sequence shown here is derived from an EMBL/GenBank/DDBJ whole genome shotgun (WGS) entry which is preliminary data.</text>
</comment>
<dbReference type="Pfam" id="PF00682">
    <property type="entry name" value="HMGL-like"/>
    <property type="match status" value="1"/>
</dbReference>
<organism evidence="11 12">
    <name type="scientific">Mucilaginibacter straminoryzae</name>
    <dbReference type="NCBI Taxonomy" id="2932774"/>
    <lineage>
        <taxon>Bacteria</taxon>
        <taxon>Pseudomonadati</taxon>
        <taxon>Bacteroidota</taxon>
        <taxon>Sphingobacteriia</taxon>
        <taxon>Sphingobacteriales</taxon>
        <taxon>Sphingobacteriaceae</taxon>
        <taxon>Mucilaginibacter</taxon>
    </lineage>
</organism>
<dbReference type="PROSITE" id="PS00815">
    <property type="entry name" value="AIPM_HOMOCIT_SYNTH_1"/>
    <property type="match status" value="1"/>
</dbReference>
<evidence type="ECO:0000256" key="5">
    <source>
        <dbReference type="ARBA" id="ARBA00022605"/>
    </source>
</evidence>
<sequence length="389" mass="42789">MLHDPNRVYVFDTTLRDGEQVPGCQLTTPEKIEIARELESLGIDIIEAGFPASSPGDFQSVVEIAKAVTNPTVCALTRAHQKDIDAAAEALKYAKHPRIHTGIGSSDMHIRTKFNSTREEILERAVAAVKYAKKFVEDIEFYAEDAGRADIHYLALMVESVIAAGATVVNIPDTNGYCLPDQYGSKIRFLKENVKNIDKAIISVHCHNDLGLATANSVAGLQNGARQIEGTINGIGERAGNTSIEEVVMILKTHHDLGLHTNINTKQFYELSRMVSTQMRMPVQPNKAIVGANAFAHSSGIHQDGFLKNRENYEIIRPEDVGFPSASIVLTARSGRHALKFHLERLGYTLNKEELADAYARFLTLADSKLNIDDEDLKGLMVGQLAKVQ</sequence>
<keyword evidence="11" id="KW-0012">Acyltransferase</keyword>
<accession>A0A9X1X232</accession>
<dbReference type="GO" id="GO:0009098">
    <property type="term" value="P:L-leucine biosynthetic process"/>
    <property type="evidence" value="ECO:0007669"/>
    <property type="project" value="UniProtKB-KW"/>
</dbReference>
<keyword evidence="4" id="KW-0432">Leucine biosynthesis</keyword>
<name>A0A9X1X232_9SPHI</name>
<evidence type="ECO:0000256" key="1">
    <source>
        <dbReference type="ARBA" id="ARBA00004689"/>
    </source>
</evidence>
<keyword evidence="5" id="KW-0028">Amino-acid biosynthesis</keyword>
<dbReference type="FunFam" id="3.20.20.70:FF:000010">
    <property type="entry name" value="2-isopropylmalate synthase"/>
    <property type="match status" value="1"/>
</dbReference>
<dbReference type="PANTHER" id="PTHR10277:SF9">
    <property type="entry name" value="2-ISOPROPYLMALATE SYNTHASE 1, CHLOROPLASTIC-RELATED"/>
    <property type="match status" value="1"/>
</dbReference>
<comment type="similarity">
    <text evidence="2">Belongs to the alpha-IPM synthase/homocitrate synthase family. LeuA type 1 subfamily.</text>
</comment>
<dbReference type="AlphaFoldDB" id="A0A9X1X232"/>
<feature type="domain" description="Pyruvate carboxyltransferase" evidence="10">
    <location>
        <begin position="8"/>
        <end position="269"/>
    </location>
</feature>
<dbReference type="InterPro" id="IPR013785">
    <property type="entry name" value="Aldolase_TIM"/>
</dbReference>
<evidence type="ECO:0000256" key="6">
    <source>
        <dbReference type="ARBA" id="ARBA00022679"/>
    </source>
</evidence>
<dbReference type="NCBIfam" id="NF002086">
    <property type="entry name" value="PRK00915.1-3"/>
    <property type="match status" value="1"/>
</dbReference>
<dbReference type="InterPro" id="IPR000891">
    <property type="entry name" value="PYR_CT"/>
</dbReference>
<evidence type="ECO:0000256" key="4">
    <source>
        <dbReference type="ARBA" id="ARBA00022430"/>
    </source>
</evidence>
<evidence type="ECO:0000313" key="11">
    <source>
        <dbReference type="EMBL" id="MCJ8209426.1"/>
    </source>
</evidence>
<dbReference type="InterPro" id="IPR050073">
    <property type="entry name" value="2-IPM_HCS-like"/>
</dbReference>
<evidence type="ECO:0000259" key="10">
    <source>
        <dbReference type="PROSITE" id="PS50991"/>
    </source>
</evidence>
<dbReference type="PROSITE" id="PS00816">
    <property type="entry name" value="AIPM_HOMOCIT_SYNTH_2"/>
    <property type="match status" value="1"/>
</dbReference>
<dbReference type="GO" id="GO:0003852">
    <property type="term" value="F:2-isopropylmalate synthase activity"/>
    <property type="evidence" value="ECO:0007669"/>
    <property type="project" value="UniProtKB-EC"/>
</dbReference>
<evidence type="ECO:0000256" key="7">
    <source>
        <dbReference type="ARBA" id="ARBA00023211"/>
    </source>
</evidence>
<dbReference type="PANTHER" id="PTHR10277">
    <property type="entry name" value="HOMOCITRATE SYNTHASE-RELATED"/>
    <property type="match status" value="1"/>
</dbReference>
<keyword evidence="7" id="KW-0464">Manganese</keyword>
<dbReference type="EMBL" id="JALJEJ010000002">
    <property type="protein sequence ID" value="MCJ8209426.1"/>
    <property type="molecule type" value="Genomic_DNA"/>
</dbReference>
<gene>
    <name evidence="11" type="ORF">MUY27_06875</name>
</gene>
<dbReference type="InterPro" id="IPR002034">
    <property type="entry name" value="AIPM/Hcit_synth_CS"/>
</dbReference>
<dbReference type="InterPro" id="IPR054691">
    <property type="entry name" value="LeuA/HCS_post-cat"/>
</dbReference>
<dbReference type="PROSITE" id="PS50991">
    <property type="entry name" value="PYR_CT"/>
    <property type="match status" value="1"/>
</dbReference>
<dbReference type="FunFam" id="1.10.238.260:FF:000001">
    <property type="entry name" value="2-isopropylmalate synthase"/>
    <property type="match status" value="1"/>
</dbReference>
<dbReference type="EC" id="2.3.3.13" evidence="3"/>
<evidence type="ECO:0000256" key="3">
    <source>
        <dbReference type="ARBA" id="ARBA00012973"/>
    </source>
</evidence>
<keyword evidence="8" id="KW-0100">Branched-chain amino acid biosynthesis</keyword>
<keyword evidence="6 9" id="KW-0808">Transferase</keyword>
<dbReference type="Gene3D" id="1.10.238.260">
    <property type="match status" value="1"/>
</dbReference>
<dbReference type="Proteomes" id="UP001139450">
    <property type="component" value="Unassembled WGS sequence"/>
</dbReference>
<keyword evidence="12" id="KW-1185">Reference proteome</keyword>
<dbReference type="RefSeq" id="WP_245129254.1">
    <property type="nucleotide sequence ID" value="NZ_JALJEJ010000002.1"/>
</dbReference>
<proteinExistence type="inferred from homology"/>
<protein>
    <recommendedName>
        <fullName evidence="3">2-isopropylmalate synthase</fullName>
        <ecNumber evidence="3">2.3.3.13</ecNumber>
    </recommendedName>
</protein>
<evidence type="ECO:0000256" key="8">
    <source>
        <dbReference type="ARBA" id="ARBA00023304"/>
    </source>
</evidence>
<evidence type="ECO:0000256" key="2">
    <source>
        <dbReference type="ARBA" id="ARBA00009396"/>
    </source>
</evidence>